<feature type="non-terminal residue" evidence="1">
    <location>
        <position position="82"/>
    </location>
</feature>
<organism evidence="1">
    <name type="scientific">marine sediment metagenome</name>
    <dbReference type="NCBI Taxonomy" id="412755"/>
    <lineage>
        <taxon>unclassified sequences</taxon>
        <taxon>metagenomes</taxon>
        <taxon>ecological metagenomes</taxon>
    </lineage>
</organism>
<evidence type="ECO:0000313" key="1">
    <source>
        <dbReference type="EMBL" id="GAF74836.1"/>
    </source>
</evidence>
<sequence>MSLFLEYSQPLHKDEEIVFPPGFEWKKDPADKSDAPDGELLLYGYVISHADSVNDSCHIAHWLKEKLEELWASPHDTKEIGQ</sequence>
<proteinExistence type="predicted"/>
<comment type="caution">
    <text evidence="1">The sequence shown here is derived from an EMBL/GenBank/DDBJ whole genome shotgun (WGS) entry which is preliminary data.</text>
</comment>
<reference evidence="1" key="1">
    <citation type="journal article" date="2014" name="Front. Microbiol.">
        <title>High frequency of phylogenetically diverse reductive dehalogenase-homologous genes in deep subseafloor sedimentary metagenomes.</title>
        <authorList>
            <person name="Kawai M."/>
            <person name="Futagami T."/>
            <person name="Toyoda A."/>
            <person name="Takaki Y."/>
            <person name="Nishi S."/>
            <person name="Hori S."/>
            <person name="Arai W."/>
            <person name="Tsubouchi T."/>
            <person name="Morono Y."/>
            <person name="Uchiyama I."/>
            <person name="Ito T."/>
            <person name="Fujiyama A."/>
            <person name="Inagaki F."/>
            <person name="Takami H."/>
        </authorList>
    </citation>
    <scope>NUCLEOTIDE SEQUENCE</scope>
    <source>
        <strain evidence="1">Expedition CK06-06</strain>
    </source>
</reference>
<dbReference type="EMBL" id="BARS01006868">
    <property type="protein sequence ID" value="GAF74836.1"/>
    <property type="molecule type" value="Genomic_DNA"/>
</dbReference>
<gene>
    <name evidence="1" type="ORF">S01H1_13307</name>
</gene>
<name>X0SI99_9ZZZZ</name>
<dbReference type="AlphaFoldDB" id="X0SI99"/>
<accession>X0SI99</accession>
<protein>
    <submittedName>
        <fullName evidence="1">Uncharacterized protein</fullName>
    </submittedName>
</protein>